<gene>
    <name evidence="2" type="ORF">FB381_0260</name>
</gene>
<keyword evidence="1" id="KW-0472">Membrane</keyword>
<keyword evidence="1" id="KW-0812">Transmembrane</keyword>
<keyword evidence="3" id="KW-1185">Reference proteome</keyword>
<feature type="transmembrane region" description="Helical" evidence="1">
    <location>
        <begin position="361"/>
        <end position="380"/>
    </location>
</feature>
<feature type="transmembrane region" description="Helical" evidence="1">
    <location>
        <begin position="107"/>
        <end position="132"/>
    </location>
</feature>
<evidence type="ECO:0000256" key="1">
    <source>
        <dbReference type="SAM" id="Phobius"/>
    </source>
</evidence>
<reference evidence="2 3" key="1">
    <citation type="submission" date="2019-06" db="EMBL/GenBank/DDBJ databases">
        <title>Sequencing the genomes of 1000 actinobacteria strains.</title>
        <authorList>
            <person name="Klenk H.-P."/>
        </authorList>
    </citation>
    <scope>NUCLEOTIDE SEQUENCE [LARGE SCALE GENOMIC DNA]</scope>
    <source>
        <strain evidence="2 3">DSM 25218</strain>
    </source>
</reference>
<feature type="transmembrane region" description="Helical" evidence="1">
    <location>
        <begin position="330"/>
        <end position="349"/>
    </location>
</feature>
<feature type="transmembrane region" description="Helical" evidence="1">
    <location>
        <begin position="426"/>
        <end position="447"/>
    </location>
</feature>
<name>A0A543A1E3_9ACTN</name>
<dbReference type="PANTHER" id="PTHR36178">
    <property type="entry name" value="SLR0625 PROTEIN"/>
    <property type="match status" value="1"/>
</dbReference>
<accession>A0A543A1E3</accession>
<dbReference type="EMBL" id="VFOV01000001">
    <property type="protein sequence ID" value="TQL66405.1"/>
    <property type="molecule type" value="Genomic_DNA"/>
</dbReference>
<dbReference type="GO" id="GO:0016020">
    <property type="term" value="C:membrane"/>
    <property type="evidence" value="ECO:0007669"/>
    <property type="project" value="InterPro"/>
</dbReference>
<dbReference type="GO" id="GO:0015813">
    <property type="term" value="P:L-glutamate transmembrane transport"/>
    <property type="evidence" value="ECO:0007669"/>
    <property type="project" value="InterPro"/>
</dbReference>
<dbReference type="GO" id="GO:0015501">
    <property type="term" value="F:glutamate:sodium symporter activity"/>
    <property type="evidence" value="ECO:0007669"/>
    <property type="project" value="InterPro"/>
</dbReference>
<feature type="transmembrane region" description="Helical" evidence="1">
    <location>
        <begin position="40"/>
        <end position="56"/>
    </location>
</feature>
<evidence type="ECO:0000313" key="2">
    <source>
        <dbReference type="EMBL" id="TQL66405.1"/>
    </source>
</evidence>
<dbReference type="PANTHER" id="PTHR36178:SF1">
    <property type="entry name" value="SODIUM_GLUTAMATE SYMPORTER"/>
    <property type="match status" value="1"/>
</dbReference>
<evidence type="ECO:0000313" key="3">
    <source>
        <dbReference type="Proteomes" id="UP000320209"/>
    </source>
</evidence>
<feature type="transmembrane region" description="Helical" evidence="1">
    <location>
        <begin position="176"/>
        <end position="195"/>
    </location>
</feature>
<feature type="transmembrane region" description="Helical" evidence="1">
    <location>
        <begin position="12"/>
        <end position="33"/>
    </location>
</feature>
<feature type="transmembrane region" description="Helical" evidence="1">
    <location>
        <begin position="68"/>
        <end position="87"/>
    </location>
</feature>
<sequence length="452" mass="47055">MIPVDEVGSLDTLLFAVAVLGVLILVGVLLRLAASWLRRLVLPAALIGGLVGLALGPHGAGLFGEPLISTWAGMPGVLATVVFAPMLMGVKLPRLRETYDLVAPQLLFGWLGASLMIGVPLIVAAALLAPLWDVNQMFGSLVEVGWPGGHGTAGAMAEVYDGESWSAGASLAQTSATVGLAFGICMGMVLINWGIRKGHVQAHASGSASTRAVDQPDVVPSDGRESLGAVTLKRDLVDTFGFHAALVGVAIIIGWVLQYFIEMVIPGMPLFPLAMIGGGIVQQIISRTPLADTVEPGVFRTIQGVALDFLVVSAVASIDLPVVADNAAPLAVLMAVAAGLALFLFFWVGPRIFQRDWFEQSIINFGTVTGVASVGLMLLRTADPKLATVAGRAYALRAPFFSPFVGGGLITAVIPLLAVEYGALAVGLAFFAGFPVLLVLAKVLGLWRRPVG</sequence>
<protein>
    <submittedName>
        <fullName evidence="2">ESS family glutamate:Na+ symporter</fullName>
    </submittedName>
</protein>
<keyword evidence="1" id="KW-1133">Transmembrane helix</keyword>
<dbReference type="AlphaFoldDB" id="A0A543A1E3"/>
<comment type="caution">
    <text evidence="2">The sequence shown here is derived from an EMBL/GenBank/DDBJ whole genome shotgun (WGS) entry which is preliminary data.</text>
</comment>
<dbReference type="Proteomes" id="UP000320209">
    <property type="component" value="Unassembled WGS sequence"/>
</dbReference>
<feature type="transmembrane region" description="Helical" evidence="1">
    <location>
        <begin position="400"/>
        <end position="419"/>
    </location>
</feature>
<feature type="transmembrane region" description="Helical" evidence="1">
    <location>
        <begin position="240"/>
        <end position="261"/>
    </location>
</feature>
<dbReference type="InterPro" id="IPR004445">
    <property type="entry name" value="GltS"/>
</dbReference>
<dbReference type="OrthoDB" id="9801557at2"/>
<organism evidence="2 3">
    <name type="scientific">Nocardioides albertanoniae</name>
    <dbReference type="NCBI Taxonomy" id="1175486"/>
    <lineage>
        <taxon>Bacteria</taxon>
        <taxon>Bacillati</taxon>
        <taxon>Actinomycetota</taxon>
        <taxon>Actinomycetes</taxon>
        <taxon>Propionibacteriales</taxon>
        <taxon>Nocardioidaceae</taxon>
        <taxon>Nocardioides</taxon>
    </lineage>
</organism>
<dbReference type="RefSeq" id="WP_141778614.1">
    <property type="nucleotide sequence ID" value="NZ_VFOV01000001.1"/>
</dbReference>
<proteinExistence type="predicted"/>